<evidence type="ECO:0000256" key="4">
    <source>
        <dbReference type="ARBA" id="ARBA00004502"/>
    </source>
</evidence>
<evidence type="ECO:0000256" key="15">
    <source>
        <dbReference type="ARBA" id="ARBA00030675"/>
    </source>
</evidence>
<dbReference type="Proteomes" id="UP000694565">
    <property type="component" value="Unplaced"/>
</dbReference>
<dbReference type="GO" id="GO:0005811">
    <property type="term" value="C:lipid droplet"/>
    <property type="evidence" value="ECO:0007669"/>
    <property type="project" value="UniProtKB-SubCell"/>
</dbReference>
<dbReference type="Pfam" id="PF01852">
    <property type="entry name" value="START"/>
    <property type="match status" value="1"/>
</dbReference>
<dbReference type="AlphaFoldDB" id="A0A8C2Z1Z0"/>
<keyword evidence="7" id="KW-0963">Cytoplasm</keyword>
<evidence type="ECO:0000256" key="1">
    <source>
        <dbReference type="ARBA" id="ARBA00004246"/>
    </source>
</evidence>
<dbReference type="Gene3D" id="1.10.555.10">
    <property type="entry name" value="Rho GTPase activation protein"/>
    <property type="match status" value="1"/>
</dbReference>
<dbReference type="SUPFAM" id="SSF48350">
    <property type="entry name" value="GTPase activation domain, GAP"/>
    <property type="match status" value="1"/>
</dbReference>
<evidence type="ECO:0000256" key="3">
    <source>
        <dbReference type="ARBA" id="ARBA00004496"/>
    </source>
</evidence>
<sequence>LAHQAQMLHLVFKGSNGRVGLAVLEKRCEHIEAKEACTWLRAAGFPQYAQLYEDALFPIDISSVTRDHDFLDRDAIEALCRRLNTLNKCALMRLEISPQRKRSEDSDEDEPCAISGRWTFQRDSKRWSRMEELEVFSTLPTDAAPPSFPKDQISQKGKLALLEGNSSESVLTDLSEQPEVGSIHSSGSRGRGEEKSHGREEPALTNEAVPTGATRASSVASMCSSSGTGGSGCVNEDSLSDGMPPSPLETLGQFTFDMKAGMGGQGGSLDIGGDSGKSTRSRAKSFLKRMESLRLRSGTSSKRKKKVSASGGKIEISGPVIKEGLDDDKLRRLNCVDISSINLNQNLNHQRNPTQTMTLNRNRSVSYSTQTSNGSTGSTGSSQSEASSESAVSTPSPVTRARSHSTVAGSSKRGGMYLEGFDPFSIPQQDSDRQPTPPPKSAPPIPCQASKGRTVDEQNNRNNCSVRDNSRQAEEEEEEEEGEDGMIFFFLPEGHKPGTFPKALQDGSSRNNNGNDNGNSVILRGRQSRRQRHCSSGSVDSRLSFYDNVPYNEREEEEGEEEEGDERKLEQVLQHVSGLQRFVNAWSENRLEETENGSDQDSTGNPLGEGEEGMRERRDSGVGASLTRTSRSKLRWPSFQNSHRPSLASAQLQISLDWRKMKCRERKRVRDYKDRNVFGVPLQVIVQRTGQPLPQGIQQAMRYLRNQCLDQVGLFRKSGVKSRIQALRQMNEASGVDGGGVNYEGQSAYDVADMLKQYFRDLPEPLLTSKLSETFLQIYQYMPKELRLQAARAAVLLLPDENREALRTLLCLLSDVTASVSENQMTPTNLAVCLAPSLFHLNTLRRKESSSKQTLGKPDQRDLNENLAATHGLAHMIQECSKLFRMPEEMNRCRNSYVEQALLPRRLQELAGEEAGPGGYRVCLQESLDALLKDAKDKFKGYDSCSTPEHAELACRKVHDGFPLRLWKVTVEVPASPEEVLMRVLREQGYWDEDLLESRVVETLDERTEVYQYVRNTMAPHPTRDHLVLRTWVTDLPKGACALVCTSVDHEGARVVGVRTNVLTSRYFIEPCGTNKSRLTHISRNDCRGRFPEWYNKLYGHLCAAEVARIRDSFTGLSVSGEEVKDG</sequence>
<dbReference type="SMART" id="SM00234">
    <property type="entry name" value="START"/>
    <property type="match status" value="1"/>
</dbReference>
<evidence type="ECO:0000259" key="22">
    <source>
        <dbReference type="PROSITE" id="PS50238"/>
    </source>
</evidence>
<evidence type="ECO:0000256" key="16">
    <source>
        <dbReference type="ARBA" id="ARBA00032733"/>
    </source>
</evidence>
<evidence type="ECO:0000256" key="8">
    <source>
        <dbReference type="ARBA" id="ARBA00022553"/>
    </source>
</evidence>
<evidence type="ECO:0000256" key="2">
    <source>
        <dbReference type="ARBA" id="ARBA00004346"/>
    </source>
</evidence>
<evidence type="ECO:0000256" key="9">
    <source>
        <dbReference type="ARBA" id="ARBA00022677"/>
    </source>
</evidence>
<dbReference type="Pfam" id="PF07647">
    <property type="entry name" value="SAM_2"/>
    <property type="match status" value="1"/>
</dbReference>
<dbReference type="CDD" id="cd04375">
    <property type="entry name" value="RhoGAP_DLC1"/>
    <property type="match status" value="1"/>
</dbReference>
<evidence type="ECO:0000256" key="13">
    <source>
        <dbReference type="ARBA" id="ARBA00023136"/>
    </source>
</evidence>
<keyword evidence="10" id="KW-0965">Cell junction</keyword>
<feature type="region of interest" description="Disordered" evidence="21">
    <location>
        <begin position="347"/>
        <end position="568"/>
    </location>
</feature>
<dbReference type="FunFam" id="1.10.555.10:FF:000007">
    <property type="entry name" value="rho GTPase-activating protein 7 isoform X2"/>
    <property type="match status" value="1"/>
</dbReference>
<feature type="compositionally biased region" description="Pro residues" evidence="21">
    <location>
        <begin position="435"/>
        <end position="446"/>
    </location>
</feature>
<dbReference type="PROSITE" id="PS50848">
    <property type="entry name" value="START"/>
    <property type="match status" value="1"/>
</dbReference>
<evidence type="ECO:0000256" key="20">
    <source>
        <dbReference type="ARBA" id="ARBA00076865"/>
    </source>
</evidence>
<dbReference type="CDD" id="cd09538">
    <property type="entry name" value="SAM_DLC1_2-like"/>
    <property type="match status" value="1"/>
</dbReference>
<protein>
    <recommendedName>
        <fullName evidence="5">Rho GTPase-activating protein 7</fullName>
    </recommendedName>
    <alternativeName>
        <fullName evidence="15">Rho-type GTPase-activating protein 7</fullName>
    </alternativeName>
    <alternativeName>
        <fullName evidence="16">START domain-containing protein 12</fullName>
    </alternativeName>
    <alternativeName>
        <fullName evidence="20">START domain-containing protein 13</fullName>
    </alternativeName>
    <alternativeName>
        <fullName evidence="14">StAR-related lipid transfer protein 12</fullName>
    </alternativeName>
    <alternativeName>
        <fullName evidence="19">StAR-related lipid transfer protein 13</fullName>
    </alternativeName>
</protein>
<evidence type="ECO:0000256" key="7">
    <source>
        <dbReference type="ARBA" id="ARBA00022490"/>
    </source>
</evidence>
<dbReference type="Gene3D" id="3.30.530.20">
    <property type="match status" value="1"/>
</dbReference>
<dbReference type="InterPro" id="IPR008936">
    <property type="entry name" value="Rho_GTPase_activation_prot"/>
</dbReference>
<evidence type="ECO:0000256" key="18">
    <source>
        <dbReference type="ARBA" id="ARBA00065039"/>
    </source>
</evidence>
<feature type="compositionally biased region" description="Acidic residues" evidence="21">
    <location>
        <begin position="554"/>
        <end position="564"/>
    </location>
</feature>
<dbReference type="InterPro" id="IPR002913">
    <property type="entry name" value="START_lipid-bd_dom"/>
</dbReference>
<dbReference type="PANTHER" id="PTHR12659">
    <property type="entry name" value="RHO-TYPE GTPASE ACTIVATING PROTEIN"/>
    <property type="match status" value="1"/>
</dbReference>
<feature type="region of interest" description="Disordered" evidence="21">
    <location>
        <begin position="170"/>
        <end position="246"/>
    </location>
</feature>
<feature type="compositionally biased region" description="Low complexity" evidence="21">
    <location>
        <begin position="368"/>
        <end position="399"/>
    </location>
</feature>
<dbReference type="InterPro" id="IPR013761">
    <property type="entry name" value="SAM/pointed_sf"/>
</dbReference>
<evidence type="ECO:0000256" key="10">
    <source>
        <dbReference type="ARBA" id="ARBA00022949"/>
    </source>
</evidence>
<feature type="domain" description="START" evidence="23">
    <location>
        <begin position="926"/>
        <end position="1095"/>
    </location>
</feature>
<dbReference type="InterPro" id="IPR023393">
    <property type="entry name" value="START-like_dom_sf"/>
</dbReference>
<dbReference type="Ensembl" id="ENSCLMT00005014774.1">
    <property type="protein sequence ID" value="ENSCLMP00005013830.1"/>
    <property type="gene ID" value="ENSCLMG00005007045.1"/>
</dbReference>
<dbReference type="Pfam" id="PF00620">
    <property type="entry name" value="RhoGAP"/>
    <property type="match status" value="1"/>
</dbReference>
<dbReference type="SUPFAM" id="SSF47769">
    <property type="entry name" value="SAM/Pointed domain"/>
    <property type="match status" value="1"/>
</dbReference>
<keyword evidence="8" id="KW-0597">Phosphoprotein</keyword>
<keyword evidence="6" id="KW-0343">GTPase activation</keyword>
<evidence type="ECO:0000256" key="5">
    <source>
        <dbReference type="ARBA" id="ARBA00014465"/>
    </source>
</evidence>
<evidence type="ECO:0000256" key="12">
    <source>
        <dbReference type="ARBA" id="ARBA00023128"/>
    </source>
</evidence>
<feature type="compositionally biased region" description="Low complexity" evidence="21">
    <location>
        <begin position="217"/>
        <end position="226"/>
    </location>
</feature>
<evidence type="ECO:0000256" key="19">
    <source>
        <dbReference type="ARBA" id="ARBA00067490"/>
    </source>
</evidence>
<evidence type="ECO:0000256" key="21">
    <source>
        <dbReference type="SAM" id="MobiDB-lite"/>
    </source>
</evidence>
<evidence type="ECO:0000313" key="24">
    <source>
        <dbReference type="Ensembl" id="ENSCLMP00005013830.1"/>
    </source>
</evidence>
<dbReference type="GO" id="GO:0008289">
    <property type="term" value="F:lipid binding"/>
    <property type="evidence" value="ECO:0007669"/>
    <property type="project" value="InterPro"/>
</dbReference>
<feature type="compositionally biased region" description="Basic and acidic residues" evidence="21">
    <location>
        <begin position="190"/>
        <end position="202"/>
    </location>
</feature>
<reference evidence="24" key="1">
    <citation type="submission" date="2025-08" db="UniProtKB">
        <authorList>
            <consortium name="Ensembl"/>
        </authorList>
    </citation>
    <scope>IDENTIFICATION</scope>
</reference>
<evidence type="ECO:0000313" key="25">
    <source>
        <dbReference type="Proteomes" id="UP000694565"/>
    </source>
</evidence>
<proteinExistence type="predicted"/>
<dbReference type="FunFam" id="3.30.530.20:FF:000009">
    <property type="entry name" value="StAR related lipid transfer domain containing 13"/>
    <property type="match status" value="1"/>
</dbReference>
<name>A0A8C2Z1Z0_CYCLU</name>
<dbReference type="InterPro" id="IPR000198">
    <property type="entry name" value="RhoGAP_dom"/>
</dbReference>
<accession>A0A8C2Z1Z0</accession>
<feature type="region of interest" description="Disordered" evidence="21">
    <location>
        <begin position="590"/>
        <end position="641"/>
    </location>
</feature>
<keyword evidence="9" id="KW-0551">Lipid droplet</keyword>
<dbReference type="GO" id="GO:0045121">
    <property type="term" value="C:membrane raft"/>
    <property type="evidence" value="ECO:0007669"/>
    <property type="project" value="TreeGrafter"/>
</dbReference>
<evidence type="ECO:0000256" key="11">
    <source>
        <dbReference type="ARBA" id="ARBA00022990"/>
    </source>
</evidence>
<comment type="subunit">
    <text evidence="18">Homodimer. Interacts with TAX1BP1.</text>
</comment>
<dbReference type="GO" id="GO:0005096">
    <property type="term" value="F:GTPase activator activity"/>
    <property type="evidence" value="ECO:0007669"/>
    <property type="project" value="UniProtKB-KW"/>
</dbReference>
<dbReference type="Gene3D" id="1.10.287.2070">
    <property type="match status" value="1"/>
</dbReference>
<keyword evidence="11" id="KW-0007">Acetylation</keyword>
<organism evidence="24 25">
    <name type="scientific">Cyclopterus lumpus</name>
    <name type="common">Lumpsucker</name>
    <dbReference type="NCBI Taxonomy" id="8103"/>
    <lineage>
        <taxon>Eukaryota</taxon>
        <taxon>Metazoa</taxon>
        <taxon>Chordata</taxon>
        <taxon>Craniata</taxon>
        <taxon>Vertebrata</taxon>
        <taxon>Euteleostomi</taxon>
        <taxon>Actinopterygii</taxon>
        <taxon>Neopterygii</taxon>
        <taxon>Teleostei</taxon>
        <taxon>Neoteleostei</taxon>
        <taxon>Acanthomorphata</taxon>
        <taxon>Eupercaria</taxon>
        <taxon>Perciformes</taxon>
        <taxon>Cottioidei</taxon>
        <taxon>Cottales</taxon>
        <taxon>Cyclopteridae</taxon>
        <taxon>Cyclopterus</taxon>
    </lineage>
</organism>
<feature type="compositionally biased region" description="Acidic residues" evidence="21">
    <location>
        <begin position="474"/>
        <end position="484"/>
    </location>
</feature>
<dbReference type="PANTHER" id="PTHR12659:SF2">
    <property type="entry name" value="RHO GTPASE-ACTIVATING PROTEIN 7"/>
    <property type="match status" value="1"/>
</dbReference>
<feature type="domain" description="Rho-GAP" evidence="22">
    <location>
        <begin position="680"/>
        <end position="884"/>
    </location>
</feature>
<dbReference type="GO" id="GO:0035023">
    <property type="term" value="P:regulation of Rho protein signal transduction"/>
    <property type="evidence" value="ECO:0007669"/>
    <property type="project" value="TreeGrafter"/>
</dbReference>
<dbReference type="InterPro" id="IPR001660">
    <property type="entry name" value="SAM"/>
</dbReference>
<dbReference type="FunFam" id="1.10.287.2070:FF:000001">
    <property type="entry name" value="StAR-related lipid transfer domain-containing 13"/>
    <property type="match status" value="1"/>
</dbReference>
<comment type="subcellular location">
    <subcellularLocation>
        <location evidence="1">Cell junction</location>
        <location evidence="1">Focal adhesion</location>
    </subcellularLocation>
    <subcellularLocation>
        <location evidence="3">Cytoplasm</location>
    </subcellularLocation>
    <subcellularLocation>
        <location evidence="4">Lipid droplet</location>
    </subcellularLocation>
    <subcellularLocation>
        <location evidence="2">Mitochondrion membrane</location>
        <topology evidence="2">Peripheral membrane protein</topology>
        <orientation evidence="2">Cytoplasmic side</orientation>
    </subcellularLocation>
</comment>
<feature type="compositionally biased region" description="Polar residues" evidence="21">
    <location>
        <begin position="347"/>
        <end position="367"/>
    </location>
</feature>
<comment type="subunit">
    <text evidence="17">Interacts with EF1A1, facilitates EF1A1 distribution to the membrane periphery and ruffles upon growth factor stimulation and suppresses cell migration. Interacts with tensin TNS1 (via N-terminus); the interaction is decreased by phosphorylation of TNS1. Interacts with TNS3 and PTEN; in resting cells, interacts with TNS3 (via C2 tensin-type domain) but, following growth factor stimulation, TNS3 and PTEN are phosphorylated which leads to weakened interaction with TNS3 and enhanced interaction with PTEN. Interacts (via C-terminus) with tensin TNS4 (via SH2 domain); the interaction is independent of tyrosine phosphorylation of DLC1.</text>
</comment>
<dbReference type="GO" id="GO:0031966">
    <property type="term" value="C:mitochondrial membrane"/>
    <property type="evidence" value="ECO:0007669"/>
    <property type="project" value="UniProtKB-SubCell"/>
</dbReference>
<evidence type="ECO:0000256" key="6">
    <source>
        <dbReference type="ARBA" id="ARBA00022468"/>
    </source>
</evidence>
<dbReference type="GeneTree" id="ENSGT00950000183061"/>
<keyword evidence="25" id="KW-1185">Reference proteome</keyword>
<dbReference type="SMART" id="SM00324">
    <property type="entry name" value="RhoGAP"/>
    <property type="match status" value="1"/>
</dbReference>
<evidence type="ECO:0000256" key="14">
    <source>
        <dbReference type="ARBA" id="ARBA00030542"/>
    </source>
</evidence>
<dbReference type="PROSITE" id="PS50238">
    <property type="entry name" value="RHOGAP"/>
    <property type="match status" value="1"/>
</dbReference>
<dbReference type="CDD" id="cd08869">
    <property type="entry name" value="START_RhoGAP"/>
    <property type="match status" value="1"/>
</dbReference>
<dbReference type="GO" id="GO:0005925">
    <property type="term" value="C:focal adhesion"/>
    <property type="evidence" value="ECO:0007669"/>
    <property type="project" value="UniProtKB-SubCell"/>
</dbReference>
<dbReference type="GO" id="GO:0007165">
    <property type="term" value="P:signal transduction"/>
    <property type="evidence" value="ECO:0007669"/>
    <property type="project" value="InterPro"/>
</dbReference>
<dbReference type="SUPFAM" id="SSF55961">
    <property type="entry name" value="Bet v1-like"/>
    <property type="match status" value="1"/>
</dbReference>
<evidence type="ECO:0000256" key="17">
    <source>
        <dbReference type="ARBA" id="ARBA00046839"/>
    </source>
</evidence>
<keyword evidence="13" id="KW-0472">Membrane</keyword>
<reference evidence="24" key="2">
    <citation type="submission" date="2025-09" db="UniProtKB">
        <authorList>
            <consortium name="Ensembl"/>
        </authorList>
    </citation>
    <scope>IDENTIFICATION</scope>
</reference>
<evidence type="ECO:0000259" key="23">
    <source>
        <dbReference type="PROSITE" id="PS50848"/>
    </source>
</evidence>
<dbReference type="GO" id="GO:0030036">
    <property type="term" value="P:actin cytoskeleton organization"/>
    <property type="evidence" value="ECO:0007669"/>
    <property type="project" value="TreeGrafter"/>
</dbReference>
<feature type="compositionally biased region" description="Low complexity" evidence="21">
    <location>
        <begin position="506"/>
        <end position="520"/>
    </location>
</feature>
<keyword evidence="12" id="KW-0496">Mitochondrion</keyword>